<dbReference type="InParanoid" id="E2AY90"/>
<accession>E2AY90</accession>
<name>E2AY90_CAMFO</name>
<protein>
    <recommendedName>
        <fullName evidence="3">GIY-YIG domain-containing protein</fullName>
    </recommendedName>
</protein>
<sequence length="84" mass="9797">FYHIIKDIDNVRTSYFSLNKLDKLIKGHKDPLPKALSMNIVYKIDCNDCNASYVGQTGKRFQTRIEEHRKHINRNSSSRSVITD</sequence>
<dbReference type="InterPro" id="IPR035901">
    <property type="entry name" value="GIY-YIG_endonuc_sf"/>
</dbReference>
<proteinExistence type="predicted"/>
<dbReference type="EMBL" id="GL443777">
    <property type="protein sequence ID" value="EFN61599.1"/>
    <property type="molecule type" value="Genomic_DNA"/>
</dbReference>
<dbReference type="AlphaFoldDB" id="E2AY90"/>
<organism evidence="2">
    <name type="scientific">Camponotus floridanus</name>
    <name type="common">Florida carpenter ant</name>
    <dbReference type="NCBI Taxonomy" id="104421"/>
    <lineage>
        <taxon>Eukaryota</taxon>
        <taxon>Metazoa</taxon>
        <taxon>Ecdysozoa</taxon>
        <taxon>Arthropoda</taxon>
        <taxon>Hexapoda</taxon>
        <taxon>Insecta</taxon>
        <taxon>Pterygota</taxon>
        <taxon>Neoptera</taxon>
        <taxon>Endopterygota</taxon>
        <taxon>Hymenoptera</taxon>
        <taxon>Apocrita</taxon>
        <taxon>Aculeata</taxon>
        <taxon>Formicoidea</taxon>
        <taxon>Formicidae</taxon>
        <taxon>Formicinae</taxon>
        <taxon>Camponotus</taxon>
    </lineage>
</organism>
<evidence type="ECO:0008006" key="3">
    <source>
        <dbReference type="Google" id="ProtNLM"/>
    </source>
</evidence>
<dbReference type="Gene3D" id="3.40.1440.10">
    <property type="entry name" value="GIY-YIG endonuclease"/>
    <property type="match status" value="1"/>
</dbReference>
<keyword evidence="2" id="KW-1185">Reference proteome</keyword>
<gene>
    <name evidence="1" type="ORF">EAG_00094</name>
</gene>
<feature type="non-terminal residue" evidence="1">
    <location>
        <position position="1"/>
    </location>
</feature>
<evidence type="ECO:0000313" key="1">
    <source>
        <dbReference type="EMBL" id="EFN61599.1"/>
    </source>
</evidence>
<evidence type="ECO:0000313" key="2">
    <source>
        <dbReference type="Proteomes" id="UP000000311"/>
    </source>
</evidence>
<dbReference type="Proteomes" id="UP000000311">
    <property type="component" value="Unassembled WGS sequence"/>
</dbReference>
<feature type="non-terminal residue" evidence="1">
    <location>
        <position position="84"/>
    </location>
</feature>
<reference evidence="1 2" key="1">
    <citation type="journal article" date="2010" name="Science">
        <title>Genomic comparison of the ants Camponotus floridanus and Harpegnathos saltator.</title>
        <authorList>
            <person name="Bonasio R."/>
            <person name="Zhang G."/>
            <person name="Ye C."/>
            <person name="Mutti N.S."/>
            <person name="Fang X."/>
            <person name="Qin N."/>
            <person name="Donahue G."/>
            <person name="Yang P."/>
            <person name="Li Q."/>
            <person name="Li C."/>
            <person name="Zhang P."/>
            <person name="Huang Z."/>
            <person name="Berger S.L."/>
            <person name="Reinberg D."/>
            <person name="Wang J."/>
            <person name="Liebig J."/>
        </authorList>
    </citation>
    <scope>NUCLEOTIDE SEQUENCE [LARGE SCALE GENOMIC DNA]</scope>
    <source>
        <strain evidence="2">C129</strain>
    </source>
</reference>